<name>A0A5C6CW47_9BACT</name>
<keyword evidence="3" id="KW-1185">Reference proteome</keyword>
<dbReference type="AlphaFoldDB" id="A0A5C6CW47"/>
<proteinExistence type="predicted"/>
<dbReference type="RefSeq" id="WP_146593175.1">
    <property type="nucleotide sequence ID" value="NZ_SJPT01000001.1"/>
</dbReference>
<organism evidence="2 3">
    <name type="scientific">Novipirellula galeiformis</name>
    <dbReference type="NCBI Taxonomy" id="2528004"/>
    <lineage>
        <taxon>Bacteria</taxon>
        <taxon>Pseudomonadati</taxon>
        <taxon>Planctomycetota</taxon>
        <taxon>Planctomycetia</taxon>
        <taxon>Pirellulales</taxon>
        <taxon>Pirellulaceae</taxon>
        <taxon>Novipirellula</taxon>
    </lineage>
</organism>
<feature type="transmembrane region" description="Helical" evidence="1">
    <location>
        <begin position="114"/>
        <end position="136"/>
    </location>
</feature>
<reference evidence="2 3" key="1">
    <citation type="submission" date="2019-02" db="EMBL/GenBank/DDBJ databases">
        <title>Deep-cultivation of Planctomycetes and their phenomic and genomic characterization uncovers novel biology.</title>
        <authorList>
            <person name="Wiegand S."/>
            <person name="Jogler M."/>
            <person name="Boedeker C."/>
            <person name="Pinto D."/>
            <person name="Vollmers J."/>
            <person name="Rivas-Marin E."/>
            <person name="Kohn T."/>
            <person name="Peeters S.H."/>
            <person name="Heuer A."/>
            <person name="Rast P."/>
            <person name="Oberbeckmann S."/>
            <person name="Bunk B."/>
            <person name="Jeske O."/>
            <person name="Meyerdierks A."/>
            <person name="Storesund J.E."/>
            <person name="Kallscheuer N."/>
            <person name="Luecker S."/>
            <person name="Lage O.M."/>
            <person name="Pohl T."/>
            <person name="Merkel B.J."/>
            <person name="Hornburger P."/>
            <person name="Mueller R.-W."/>
            <person name="Bruemmer F."/>
            <person name="Labrenz M."/>
            <person name="Spormann A.M."/>
            <person name="Op Den Camp H."/>
            <person name="Overmann J."/>
            <person name="Amann R."/>
            <person name="Jetten M.S.M."/>
            <person name="Mascher T."/>
            <person name="Medema M.H."/>
            <person name="Devos D.P."/>
            <person name="Kaster A.-K."/>
            <person name="Ovreas L."/>
            <person name="Rohde M."/>
            <person name="Galperin M.Y."/>
            <person name="Jogler C."/>
        </authorList>
    </citation>
    <scope>NUCLEOTIDE SEQUENCE [LARGE SCALE GENOMIC DNA]</scope>
    <source>
        <strain evidence="2 3">Pla52o</strain>
    </source>
</reference>
<feature type="transmembrane region" description="Helical" evidence="1">
    <location>
        <begin position="26"/>
        <end position="51"/>
    </location>
</feature>
<evidence type="ECO:0000313" key="2">
    <source>
        <dbReference type="EMBL" id="TWU26909.1"/>
    </source>
</evidence>
<keyword evidence="1" id="KW-0812">Transmembrane</keyword>
<dbReference type="EMBL" id="SJPT01000001">
    <property type="protein sequence ID" value="TWU26909.1"/>
    <property type="molecule type" value="Genomic_DNA"/>
</dbReference>
<gene>
    <name evidence="2" type="ORF">Pla52o_07650</name>
</gene>
<keyword evidence="1" id="KW-0472">Membrane</keyword>
<sequence length="139" mass="14677">MAINPYDTPSKASPTQTPAYRHSRGMALIITALSLLGFGVVGFQLLAWYAFSTMVDPALPESERSRIIADRFLFSDGSYQIVLVFVFAVIAATGLASGGVHLAVAIFHAPTARTAMLLSCTGGLLGAITLVAVFLLRCA</sequence>
<keyword evidence="1" id="KW-1133">Transmembrane helix</keyword>
<evidence type="ECO:0000256" key="1">
    <source>
        <dbReference type="SAM" id="Phobius"/>
    </source>
</evidence>
<accession>A0A5C6CW47</accession>
<evidence type="ECO:0000313" key="3">
    <source>
        <dbReference type="Proteomes" id="UP000316304"/>
    </source>
</evidence>
<feature type="transmembrane region" description="Helical" evidence="1">
    <location>
        <begin position="81"/>
        <end position="107"/>
    </location>
</feature>
<dbReference type="Proteomes" id="UP000316304">
    <property type="component" value="Unassembled WGS sequence"/>
</dbReference>
<protein>
    <submittedName>
        <fullName evidence="2">Uncharacterized protein</fullName>
    </submittedName>
</protein>
<comment type="caution">
    <text evidence="2">The sequence shown here is derived from an EMBL/GenBank/DDBJ whole genome shotgun (WGS) entry which is preliminary data.</text>
</comment>